<dbReference type="PANTHER" id="PTHR43431:SF7">
    <property type="entry name" value="OXIDOREDUCTASE, SHORT CHAIN DEHYDROGENASE_REDUCTASE FAMILY (AFU_ORTHOLOGUE AFUA_5G14000)"/>
    <property type="match status" value="1"/>
</dbReference>
<dbReference type="Pfam" id="PF00106">
    <property type="entry name" value="adh_short"/>
    <property type="match status" value="1"/>
</dbReference>
<evidence type="ECO:0000313" key="2">
    <source>
        <dbReference type="Proteomes" id="UP000278962"/>
    </source>
</evidence>
<dbReference type="EMBL" id="RBIL01000002">
    <property type="protein sequence ID" value="RKQ86659.1"/>
    <property type="molecule type" value="Genomic_DNA"/>
</dbReference>
<sequence>MPSIVVLGARNLGGAILSHHLSNGWQGAAVARSAETLETVRAAGGLPLEADASDPASLRAALERARAELGPIDVIVNAVSAARPTKPGPFGGGTLREASVEDFRGWTGAVAEQAFVFLSEGVRVGAKTLIQVTGGSARRAMAGRGLWAAGAHATKALVHAAAQELREDGVHVALLVVDATIDSPKTAAMTAGRDENETADQAQIARAVEYLAGQSPRAYTHELVVTPAGDRWLP</sequence>
<dbReference type="AlphaFoldDB" id="A0A660L160"/>
<proteinExistence type="predicted"/>
<dbReference type="Gene3D" id="3.40.50.720">
    <property type="entry name" value="NAD(P)-binding Rossmann-like Domain"/>
    <property type="match status" value="1"/>
</dbReference>
<organism evidence="1 2">
    <name type="scientific">Solirubrobacter pauli</name>
    <dbReference type="NCBI Taxonomy" id="166793"/>
    <lineage>
        <taxon>Bacteria</taxon>
        <taxon>Bacillati</taxon>
        <taxon>Actinomycetota</taxon>
        <taxon>Thermoleophilia</taxon>
        <taxon>Solirubrobacterales</taxon>
        <taxon>Solirubrobacteraceae</taxon>
        <taxon>Solirubrobacter</taxon>
    </lineage>
</organism>
<dbReference type="SUPFAM" id="SSF51735">
    <property type="entry name" value="NAD(P)-binding Rossmann-fold domains"/>
    <property type="match status" value="1"/>
</dbReference>
<dbReference type="OrthoDB" id="9787486at2"/>
<dbReference type="InterPro" id="IPR036291">
    <property type="entry name" value="NAD(P)-bd_dom_sf"/>
</dbReference>
<name>A0A660L160_9ACTN</name>
<protein>
    <submittedName>
        <fullName evidence="1">NADP-dependent 3-hydroxy acid dehydrogenase YdfG</fullName>
    </submittedName>
</protein>
<evidence type="ECO:0000313" key="1">
    <source>
        <dbReference type="EMBL" id="RKQ86659.1"/>
    </source>
</evidence>
<accession>A0A660L160</accession>
<comment type="caution">
    <text evidence="1">The sequence shown here is derived from an EMBL/GenBank/DDBJ whole genome shotgun (WGS) entry which is preliminary data.</text>
</comment>
<gene>
    <name evidence="1" type="ORF">C8N24_4674</name>
</gene>
<dbReference type="InterPro" id="IPR002347">
    <property type="entry name" value="SDR_fam"/>
</dbReference>
<dbReference type="PANTHER" id="PTHR43431">
    <property type="entry name" value="OXIDOREDUCTASE, SHORT CHAIN DEHYDROGENASE/REDUCTASE FAMILY (AFU_ORTHOLOGUE AFUA_5G14000)"/>
    <property type="match status" value="1"/>
</dbReference>
<reference evidence="1 2" key="1">
    <citation type="submission" date="2018-10" db="EMBL/GenBank/DDBJ databases">
        <title>Genomic Encyclopedia of Archaeal and Bacterial Type Strains, Phase II (KMG-II): from individual species to whole genera.</title>
        <authorList>
            <person name="Goeker M."/>
        </authorList>
    </citation>
    <scope>NUCLEOTIDE SEQUENCE [LARGE SCALE GENOMIC DNA]</scope>
    <source>
        <strain evidence="1 2">DSM 14954</strain>
    </source>
</reference>
<dbReference type="RefSeq" id="WP_121254574.1">
    <property type="nucleotide sequence ID" value="NZ_RBIL01000002.1"/>
</dbReference>
<keyword evidence="2" id="KW-1185">Reference proteome</keyword>
<dbReference type="Proteomes" id="UP000278962">
    <property type="component" value="Unassembled WGS sequence"/>
</dbReference>